<protein>
    <recommendedName>
        <fullName evidence="3">DUF676 domain-containing protein</fullName>
    </recommendedName>
</protein>
<dbReference type="EMBL" id="CAJOBB010023689">
    <property type="protein sequence ID" value="CAF4394849.1"/>
    <property type="molecule type" value="Genomic_DNA"/>
</dbReference>
<proteinExistence type="predicted"/>
<dbReference type="PANTHER" id="PTHR12482">
    <property type="entry name" value="LIPASE ROG1-RELATED-RELATED"/>
    <property type="match status" value="1"/>
</dbReference>
<evidence type="ECO:0000313" key="2">
    <source>
        <dbReference type="Proteomes" id="UP000663868"/>
    </source>
</evidence>
<gene>
    <name evidence="1" type="ORF">KXQ929_LOCUS50678</name>
</gene>
<comment type="caution">
    <text evidence="1">The sequence shown here is derived from an EMBL/GenBank/DDBJ whole genome shotgun (WGS) entry which is preliminary data.</text>
</comment>
<reference evidence="1" key="1">
    <citation type="submission" date="2021-02" db="EMBL/GenBank/DDBJ databases">
        <authorList>
            <person name="Nowell W R."/>
        </authorList>
    </citation>
    <scope>NUCLEOTIDE SEQUENCE</scope>
</reference>
<name>A0A820NR12_9BILA</name>
<dbReference type="PANTHER" id="PTHR12482:SF5">
    <property type="entry name" value="DUF676 DOMAIN-CONTAINING PROTEIN"/>
    <property type="match status" value="1"/>
</dbReference>
<accession>A0A820NR12</accession>
<evidence type="ECO:0000313" key="1">
    <source>
        <dbReference type="EMBL" id="CAF4394849.1"/>
    </source>
</evidence>
<dbReference type="Proteomes" id="UP000663868">
    <property type="component" value="Unassembled WGS sequence"/>
</dbReference>
<sequence>RFVPFHSARIEICKAALKDTVYGSVYVEMINNLLEPILRNPSITFVRYNAFHNIPSGTNNFIGRAAHIAILDSELFVEKLILVSAAKYFK</sequence>
<feature type="non-terminal residue" evidence="1">
    <location>
        <position position="1"/>
    </location>
</feature>
<evidence type="ECO:0008006" key="3">
    <source>
        <dbReference type="Google" id="ProtNLM"/>
    </source>
</evidence>
<dbReference type="AlphaFoldDB" id="A0A820NR12"/>
<dbReference type="InterPro" id="IPR044294">
    <property type="entry name" value="Lipase-like"/>
</dbReference>
<organism evidence="1 2">
    <name type="scientific">Adineta steineri</name>
    <dbReference type="NCBI Taxonomy" id="433720"/>
    <lineage>
        <taxon>Eukaryota</taxon>
        <taxon>Metazoa</taxon>
        <taxon>Spiralia</taxon>
        <taxon>Gnathifera</taxon>
        <taxon>Rotifera</taxon>
        <taxon>Eurotatoria</taxon>
        <taxon>Bdelloidea</taxon>
        <taxon>Adinetida</taxon>
        <taxon>Adinetidae</taxon>
        <taxon>Adineta</taxon>
    </lineage>
</organism>